<feature type="transmembrane region" description="Helical" evidence="6">
    <location>
        <begin position="41"/>
        <end position="67"/>
    </location>
</feature>
<dbReference type="InterPro" id="IPR011701">
    <property type="entry name" value="MFS"/>
</dbReference>
<evidence type="ECO:0000256" key="3">
    <source>
        <dbReference type="ARBA" id="ARBA00022989"/>
    </source>
</evidence>
<organism evidence="8 9">
    <name type="scientific">Penicillium atrosanguineum</name>
    <dbReference type="NCBI Taxonomy" id="1132637"/>
    <lineage>
        <taxon>Eukaryota</taxon>
        <taxon>Fungi</taxon>
        <taxon>Dikarya</taxon>
        <taxon>Ascomycota</taxon>
        <taxon>Pezizomycotina</taxon>
        <taxon>Eurotiomycetes</taxon>
        <taxon>Eurotiomycetidae</taxon>
        <taxon>Eurotiales</taxon>
        <taxon>Aspergillaceae</taxon>
        <taxon>Penicillium</taxon>
    </lineage>
</organism>
<feature type="transmembrane region" description="Helical" evidence="6">
    <location>
        <begin position="136"/>
        <end position="154"/>
    </location>
</feature>
<evidence type="ECO:0000256" key="1">
    <source>
        <dbReference type="ARBA" id="ARBA00004141"/>
    </source>
</evidence>
<proteinExistence type="predicted"/>
<gene>
    <name evidence="8" type="ORF">N7476_008505</name>
</gene>
<name>A0A9W9U246_9EURO</name>
<protein>
    <recommendedName>
        <fullName evidence="7">Major facilitator superfamily (MFS) profile domain-containing protein</fullName>
    </recommendedName>
</protein>
<keyword evidence="4 6" id="KW-0472">Membrane</keyword>
<feature type="transmembrane region" description="Helical" evidence="6">
    <location>
        <begin position="395"/>
        <end position="418"/>
    </location>
</feature>
<dbReference type="PANTHER" id="PTHR23501:SF59">
    <property type="entry name" value="MAJOR FACILITATOR SUPERFAMILY (MFS) PROFILE DOMAIN-CONTAINING PROTEIN-RELATED"/>
    <property type="match status" value="1"/>
</dbReference>
<feature type="transmembrane region" description="Helical" evidence="6">
    <location>
        <begin position="368"/>
        <end position="389"/>
    </location>
</feature>
<evidence type="ECO:0000256" key="4">
    <source>
        <dbReference type="ARBA" id="ARBA00023136"/>
    </source>
</evidence>
<dbReference type="PANTHER" id="PTHR23501">
    <property type="entry name" value="MAJOR FACILITATOR SUPERFAMILY"/>
    <property type="match status" value="1"/>
</dbReference>
<dbReference type="InterPro" id="IPR020846">
    <property type="entry name" value="MFS_dom"/>
</dbReference>
<feature type="transmembrane region" description="Helical" evidence="6">
    <location>
        <begin position="232"/>
        <end position="253"/>
    </location>
</feature>
<feature type="transmembrane region" description="Helical" evidence="6">
    <location>
        <begin position="265"/>
        <end position="284"/>
    </location>
</feature>
<feature type="domain" description="Major facilitator superfamily (MFS) profile" evidence="7">
    <location>
        <begin position="42"/>
        <end position="531"/>
    </location>
</feature>
<accession>A0A9W9U246</accession>
<feature type="transmembrane region" description="Helical" evidence="6">
    <location>
        <begin position="166"/>
        <end position="184"/>
    </location>
</feature>
<feature type="transmembrane region" description="Helical" evidence="6">
    <location>
        <begin position="111"/>
        <end position="130"/>
    </location>
</feature>
<feature type="transmembrane region" description="Helical" evidence="6">
    <location>
        <begin position="79"/>
        <end position="99"/>
    </location>
</feature>
<dbReference type="GO" id="GO:0005886">
    <property type="term" value="C:plasma membrane"/>
    <property type="evidence" value="ECO:0007669"/>
    <property type="project" value="TreeGrafter"/>
</dbReference>
<reference evidence="8" key="1">
    <citation type="submission" date="2022-12" db="EMBL/GenBank/DDBJ databases">
        <authorList>
            <person name="Petersen C."/>
        </authorList>
    </citation>
    <scope>NUCLEOTIDE SEQUENCE</scope>
    <source>
        <strain evidence="8">IBT 21472</strain>
    </source>
</reference>
<feature type="transmembrane region" description="Helical" evidence="6">
    <location>
        <begin position="196"/>
        <end position="220"/>
    </location>
</feature>
<feature type="transmembrane region" description="Helical" evidence="6">
    <location>
        <begin position="304"/>
        <end position="324"/>
    </location>
</feature>
<feature type="region of interest" description="Disordered" evidence="5">
    <location>
        <begin position="1"/>
        <end position="28"/>
    </location>
</feature>
<dbReference type="Proteomes" id="UP001147746">
    <property type="component" value="Unassembled WGS sequence"/>
</dbReference>
<keyword evidence="2 6" id="KW-0812">Transmembrane</keyword>
<dbReference type="SUPFAM" id="SSF103473">
    <property type="entry name" value="MFS general substrate transporter"/>
    <property type="match status" value="1"/>
</dbReference>
<feature type="transmembrane region" description="Helical" evidence="6">
    <location>
        <begin position="508"/>
        <end position="526"/>
    </location>
</feature>
<feature type="transmembrane region" description="Helical" evidence="6">
    <location>
        <begin position="336"/>
        <end position="361"/>
    </location>
</feature>
<feature type="transmembrane region" description="Helical" evidence="6">
    <location>
        <begin position="430"/>
        <end position="453"/>
    </location>
</feature>
<dbReference type="AlphaFoldDB" id="A0A9W9U246"/>
<evidence type="ECO:0000259" key="7">
    <source>
        <dbReference type="PROSITE" id="PS50850"/>
    </source>
</evidence>
<dbReference type="GO" id="GO:0022857">
    <property type="term" value="F:transmembrane transporter activity"/>
    <property type="evidence" value="ECO:0007669"/>
    <property type="project" value="InterPro"/>
</dbReference>
<dbReference type="EMBL" id="JAPZBO010000008">
    <property type="protein sequence ID" value="KAJ5307849.1"/>
    <property type="molecule type" value="Genomic_DNA"/>
</dbReference>
<comment type="caution">
    <text evidence="8">The sequence shown here is derived from an EMBL/GenBank/DDBJ whole genome shotgun (WGS) entry which is preliminary data.</text>
</comment>
<dbReference type="FunFam" id="1.20.1250.20:FF:000786">
    <property type="entry name" value="MFS multidrug transporter, putative"/>
    <property type="match status" value="1"/>
</dbReference>
<dbReference type="PROSITE" id="PS50850">
    <property type="entry name" value="MFS"/>
    <property type="match status" value="1"/>
</dbReference>
<dbReference type="Pfam" id="PF07690">
    <property type="entry name" value="MFS_1"/>
    <property type="match status" value="1"/>
</dbReference>
<dbReference type="Gene3D" id="1.20.1720.10">
    <property type="entry name" value="Multidrug resistance protein D"/>
    <property type="match status" value="1"/>
</dbReference>
<evidence type="ECO:0000256" key="2">
    <source>
        <dbReference type="ARBA" id="ARBA00022692"/>
    </source>
</evidence>
<keyword evidence="9" id="KW-1185">Reference proteome</keyword>
<dbReference type="FunFam" id="1.20.1720.10:FF:000018">
    <property type="entry name" value="Putative MFS multidrug transporter"/>
    <property type="match status" value="1"/>
</dbReference>
<comment type="subcellular location">
    <subcellularLocation>
        <location evidence="1">Membrane</location>
        <topology evidence="1">Multi-pass membrane protein</topology>
    </subcellularLocation>
</comment>
<keyword evidence="3 6" id="KW-1133">Transmembrane helix</keyword>
<evidence type="ECO:0000256" key="6">
    <source>
        <dbReference type="SAM" id="Phobius"/>
    </source>
</evidence>
<dbReference type="Gene3D" id="1.20.1250.20">
    <property type="entry name" value="MFS general substrate transporter like domains"/>
    <property type="match status" value="1"/>
</dbReference>
<sequence length="544" mass="59515">MEQSSDQLEGAHQACHPPNDDITDEASRPEEKFSLGRQGTLIFIALAILTLMVALDSTSISVALPIISSDLGGTTVEGYWSGTSFLLSSTVFQPTFASLSNIFGRKALTSVALAFFLTGTVVAAVCHNVTELLIGRSIQGVGGGGLIALSEIIMTDLAPLRLRGLYFGYLGAAWSIGSVTGPLLGGGFAQNVSWRWIFYINLPLIGITAGLIFLFLKLVLPREGFMQKLRRIDYCGTILLVSALTSTLIPLTWGGIEHPWSSWKTSAPLTLGLAGLATFGWYEYYVAKDPMIPKSVFRDRTNSVMYICTTILGLLLWCLLYYLPLYYEAVQGYNPILSSVALFPETFTIGPITTMTALIVTKTGRYRWAIWSGWIITVLGLGLLCLLQVDSTIPQWIFLNIVPGLGLGLLVTSMAYAIQASTSAEDLPMAVAMFSFFRGIGQTLGIAIGEAVFQNRMKVNLNKYLIPQHSIELYSKSAISAVQAIRMIANPKTREFVRHAYTDSLRDVWIVCCAIAAVALLLSLFVKSHDINKKQETAQRLRKC</sequence>
<evidence type="ECO:0000313" key="8">
    <source>
        <dbReference type="EMBL" id="KAJ5307849.1"/>
    </source>
</evidence>
<evidence type="ECO:0000313" key="9">
    <source>
        <dbReference type="Proteomes" id="UP001147746"/>
    </source>
</evidence>
<evidence type="ECO:0000256" key="5">
    <source>
        <dbReference type="SAM" id="MobiDB-lite"/>
    </source>
</evidence>
<dbReference type="InterPro" id="IPR036259">
    <property type="entry name" value="MFS_trans_sf"/>
</dbReference>
<reference evidence="8" key="2">
    <citation type="journal article" date="2023" name="IMA Fungus">
        <title>Comparative genomic study of the Penicillium genus elucidates a diverse pangenome and 15 lateral gene transfer events.</title>
        <authorList>
            <person name="Petersen C."/>
            <person name="Sorensen T."/>
            <person name="Nielsen M.R."/>
            <person name="Sondergaard T.E."/>
            <person name="Sorensen J.L."/>
            <person name="Fitzpatrick D.A."/>
            <person name="Frisvad J.C."/>
            <person name="Nielsen K.L."/>
        </authorList>
    </citation>
    <scope>NUCLEOTIDE SEQUENCE</scope>
    <source>
        <strain evidence="8">IBT 21472</strain>
    </source>
</reference>
<dbReference type="PRINTS" id="PR01036">
    <property type="entry name" value="TCRTETB"/>
</dbReference>